<gene>
    <name evidence="3" type="ORF">KME60_31445</name>
</gene>
<reference evidence="3" key="1">
    <citation type="submission" date="2021-05" db="EMBL/GenBank/DDBJ databases">
        <authorList>
            <person name="Pietrasiak N."/>
            <person name="Ward R."/>
            <person name="Stajich J.E."/>
            <person name="Kurbessoian T."/>
        </authorList>
    </citation>
    <scope>NUCLEOTIDE SEQUENCE</scope>
    <source>
        <strain evidence="3">GSE-NOS-MK-12-04C</strain>
    </source>
</reference>
<protein>
    <recommendedName>
        <fullName evidence="2">Antitoxin</fullName>
    </recommendedName>
</protein>
<evidence type="ECO:0000256" key="2">
    <source>
        <dbReference type="RuleBase" id="RU362080"/>
    </source>
</evidence>
<reference evidence="3" key="2">
    <citation type="journal article" date="2022" name="Microbiol. Resour. Announc.">
        <title>Metagenome Sequencing to Explore Phylogenomics of Terrestrial Cyanobacteria.</title>
        <authorList>
            <person name="Ward R.D."/>
            <person name="Stajich J.E."/>
            <person name="Johansen J.R."/>
            <person name="Huntemann M."/>
            <person name="Clum A."/>
            <person name="Foster B."/>
            <person name="Foster B."/>
            <person name="Roux S."/>
            <person name="Palaniappan K."/>
            <person name="Varghese N."/>
            <person name="Mukherjee S."/>
            <person name="Reddy T.B.K."/>
            <person name="Daum C."/>
            <person name="Copeland A."/>
            <person name="Chen I.A."/>
            <person name="Ivanova N.N."/>
            <person name="Kyrpides N.C."/>
            <person name="Shapiro N."/>
            <person name="Eloe-Fadrosh E.A."/>
            <person name="Pietrasiak N."/>
        </authorList>
    </citation>
    <scope>NUCLEOTIDE SEQUENCE</scope>
    <source>
        <strain evidence="3">GSE-NOS-MK-12-04C</strain>
    </source>
</reference>
<dbReference type="InterPro" id="IPR006442">
    <property type="entry name" value="Antitoxin_Phd/YefM"/>
</dbReference>
<dbReference type="Proteomes" id="UP000729701">
    <property type="component" value="Unassembled WGS sequence"/>
</dbReference>
<dbReference type="Pfam" id="PF02604">
    <property type="entry name" value="PhdYeFM_antitox"/>
    <property type="match status" value="1"/>
</dbReference>
<evidence type="ECO:0000313" key="4">
    <source>
        <dbReference type="Proteomes" id="UP000729701"/>
    </source>
</evidence>
<dbReference type="AlphaFoldDB" id="A0A951UW79"/>
<name>A0A951UW79_9CYAN</name>
<dbReference type="SUPFAM" id="SSF143120">
    <property type="entry name" value="YefM-like"/>
    <property type="match status" value="1"/>
</dbReference>
<dbReference type="InterPro" id="IPR036165">
    <property type="entry name" value="YefM-like_sf"/>
</dbReference>
<organism evidence="3 4">
    <name type="scientific">Cyanomargarita calcarea GSE-NOS-MK-12-04C</name>
    <dbReference type="NCBI Taxonomy" id="2839659"/>
    <lineage>
        <taxon>Bacteria</taxon>
        <taxon>Bacillati</taxon>
        <taxon>Cyanobacteriota</taxon>
        <taxon>Cyanophyceae</taxon>
        <taxon>Nostocales</taxon>
        <taxon>Cyanomargaritaceae</taxon>
        <taxon>Cyanomargarita</taxon>
    </lineage>
</organism>
<sequence>MSVKISSEEVGENFGNICNQVIENNEVIKISLADGKNVVLMSEAELESLLETLYLLRFPANSTRLFTALQRAKTKKIEPQSVSELYERLGLDEDDSSGDIAVAS</sequence>
<evidence type="ECO:0000256" key="1">
    <source>
        <dbReference type="ARBA" id="ARBA00009981"/>
    </source>
</evidence>
<comment type="function">
    <text evidence="2">Antitoxin component of a type II toxin-antitoxin (TA) system.</text>
</comment>
<comment type="similarity">
    <text evidence="1 2">Belongs to the phD/YefM antitoxin family.</text>
</comment>
<evidence type="ECO:0000313" key="3">
    <source>
        <dbReference type="EMBL" id="MBW4671819.1"/>
    </source>
</evidence>
<accession>A0A951UW79</accession>
<proteinExistence type="inferred from homology"/>
<comment type="caution">
    <text evidence="3">The sequence shown here is derived from an EMBL/GenBank/DDBJ whole genome shotgun (WGS) entry which is preliminary data.</text>
</comment>
<dbReference type="EMBL" id="JAHHGZ010000054">
    <property type="protein sequence ID" value="MBW4671819.1"/>
    <property type="molecule type" value="Genomic_DNA"/>
</dbReference>
<dbReference type="Gene3D" id="3.40.1620.10">
    <property type="entry name" value="YefM-like domain"/>
    <property type="match status" value="1"/>
</dbReference>